<dbReference type="InterPro" id="IPR012347">
    <property type="entry name" value="Ferritin-like"/>
</dbReference>
<comment type="similarity">
    <text evidence="1 2">Belongs to the Dps family.</text>
</comment>
<dbReference type="RefSeq" id="WP_281832777.1">
    <property type="nucleotide sequence ID" value="NZ_BSDY01000001.1"/>
</dbReference>
<gene>
    <name evidence="4" type="ORF">PM10SUCC1_02830</name>
</gene>
<dbReference type="EMBL" id="BSDY01000001">
    <property type="protein sequence ID" value="GLI54768.1"/>
    <property type="molecule type" value="Genomic_DNA"/>
</dbReference>
<dbReference type="InterPro" id="IPR009078">
    <property type="entry name" value="Ferritin-like_SF"/>
</dbReference>
<dbReference type="SUPFAM" id="SSF47240">
    <property type="entry name" value="Ferritin-like"/>
    <property type="match status" value="1"/>
</dbReference>
<accession>A0A9W6LLV4</accession>
<dbReference type="InterPro" id="IPR002177">
    <property type="entry name" value="DPS_DNA-bd"/>
</dbReference>
<dbReference type="CDD" id="cd01043">
    <property type="entry name" value="DPS"/>
    <property type="match status" value="1"/>
</dbReference>
<dbReference type="Pfam" id="PF00210">
    <property type="entry name" value="Ferritin"/>
    <property type="match status" value="1"/>
</dbReference>
<organism evidence="4 5">
    <name type="scientific">Propionigenium maris DSM 9537</name>
    <dbReference type="NCBI Taxonomy" id="1123000"/>
    <lineage>
        <taxon>Bacteria</taxon>
        <taxon>Fusobacteriati</taxon>
        <taxon>Fusobacteriota</taxon>
        <taxon>Fusobacteriia</taxon>
        <taxon>Fusobacteriales</taxon>
        <taxon>Fusobacteriaceae</taxon>
        <taxon>Propionigenium</taxon>
    </lineage>
</organism>
<dbReference type="PANTHER" id="PTHR42932">
    <property type="entry name" value="GENERAL STRESS PROTEIN 20U"/>
    <property type="match status" value="1"/>
</dbReference>
<dbReference type="InterPro" id="IPR008331">
    <property type="entry name" value="Ferritin_DPS_dom"/>
</dbReference>
<evidence type="ECO:0000256" key="2">
    <source>
        <dbReference type="RuleBase" id="RU003875"/>
    </source>
</evidence>
<dbReference type="AlphaFoldDB" id="A0A9W6LLV4"/>
<evidence type="ECO:0000259" key="3">
    <source>
        <dbReference type="Pfam" id="PF00210"/>
    </source>
</evidence>
<proteinExistence type="inferred from homology"/>
<feature type="domain" description="Ferritin/DPS" evidence="3">
    <location>
        <begin position="16"/>
        <end position="155"/>
    </location>
</feature>
<comment type="caution">
    <text evidence="4">The sequence shown here is derived from an EMBL/GenBank/DDBJ whole genome shotgun (WGS) entry which is preliminary data.</text>
</comment>
<keyword evidence="5" id="KW-1185">Reference proteome</keyword>
<evidence type="ECO:0000313" key="5">
    <source>
        <dbReference type="Proteomes" id="UP001144471"/>
    </source>
</evidence>
<dbReference type="GO" id="GO:0008199">
    <property type="term" value="F:ferric iron binding"/>
    <property type="evidence" value="ECO:0007669"/>
    <property type="project" value="InterPro"/>
</dbReference>
<evidence type="ECO:0000256" key="1">
    <source>
        <dbReference type="ARBA" id="ARBA00009497"/>
    </source>
</evidence>
<dbReference type="PIRSF" id="PIRSF005900">
    <property type="entry name" value="Dps"/>
    <property type="match status" value="1"/>
</dbReference>
<dbReference type="Gene3D" id="1.20.1260.10">
    <property type="match status" value="1"/>
</dbReference>
<dbReference type="Proteomes" id="UP001144471">
    <property type="component" value="Unassembled WGS sequence"/>
</dbReference>
<sequence length="155" mass="17921">MRIGLNKEKTAKVNHELNIYLSNLHVLYTKIHNLHWNVVGVGFYEMHLKLEEFYTATALELDEIAERILTLEGRPLASMKDYIENATLKEIDSKPIKPVKAAELVFKDFQKVLKHLREISVLAAENSDEQTVGMLDNYIGIYEKNLWMLGAYLEN</sequence>
<protein>
    <submittedName>
        <fullName evidence="4">DNA starvation/stationary phase protection protein</fullName>
    </submittedName>
</protein>
<dbReference type="PRINTS" id="PR01346">
    <property type="entry name" value="HELNAPAPROT"/>
</dbReference>
<dbReference type="PANTHER" id="PTHR42932:SF1">
    <property type="entry name" value="GENERAL STRESS PROTEIN 20U"/>
    <property type="match status" value="1"/>
</dbReference>
<name>A0A9W6LLV4_9FUSO</name>
<reference evidence="4" key="1">
    <citation type="submission" date="2022-12" db="EMBL/GenBank/DDBJ databases">
        <title>Reference genome sequencing for broad-spectrum identification of bacterial and archaeal isolates by mass spectrometry.</title>
        <authorList>
            <person name="Sekiguchi Y."/>
            <person name="Tourlousse D.M."/>
        </authorList>
    </citation>
    <scope>NUCLEOTIDE SEQUENCE</scope>
    <source>
        <strain evidence="4">10succ1</strain>
    </source>
</reference>
<evidence type="ECO:0000313" key="4">
    <source>
        <dbReference type="EMBL" id="GLI54768.1"/>
    </source>
</evidence>